<proteinExistence type="predicted"/>
<accession>A0ABR7KPL4</accession>
<dbReference type="EMBL" id="JACRYL010000004">
    <property type="protein sequence ID" value="MBC6109933.1"/>
    <property type="molecule type" value="Genomic_DNA"/>
</dbReference>
<evidence type="ECO:0000313" key="1">
    <source>
        <dbReference type="EMBL" id="MBC6109933.1"/>
    </source>
</evidence>
<dbReference type="Proteomes" id="UP000652755">
    <property type="component" value="Unassembled WGS sequence"/>
</dbReference>
<sequence length="103" mass="12224">MKIFQYIDRINLLHKLLRESKTGRPETLAQRMHVSKSRILRIIEELKLNGVPIKYSRQTQTYYYTKKYEMHASLILKPLDEIEIQNINGGYLNSINLSAFFVH</sequence>
<dbReference type="InterPro" id="IPR036388">
    <property type="entry name" value="WH-like_DNA-bd_sf"/>
</dbReference>
<dbReference type="SUPFAM" id="SSF46785">
    <property type="entry name" value="Winged helix' DNA-binding domain"/>
    <property type="match status" value="1"/>
</dbReference>
<evidence type="ECO:0000313" key="2">
    <source>
        <dbReference type="Proteomes" id="UP000652755"/>
    </source>
</evidence>
<gene>
    <name evidence="1" type="ORF">H7U22_05815</name>
</gene>
<dbReference type="Gene3D" id="1.10.10.10">
    <property type="entry name" value="Winged helix-like DNA-binding domain superfamily/Winged helix DNA-binding domain"/>
    <property type="match status" value="1"/>
</dbReference>
<comment type="caution">
    <text evidence="1">The sequence shown here is derived from an EMBL/GenBank/DDBJ whole genome shotgun (WGS) entry which is preliminary data.</text>
</comment>
<dbReference type="InterPro" id="IPR036390">
    <property type="entry name" value="WH_DNA-bd_sf"/>
</dbReference>
<reference evidence="1 2" key="1">
    <citation type="submission" date="2020-08" db="EMBL/GenBank/DDBJ databases">
        <authorList>
            <person name="Sun Q."/>
            <person name="Inoue M."/>
        </authorList>
    </citation>
    <scope>NUCLEOTIDE SEQUENCE [LARGE SCALE GENOMIC DNA]</scope>
    <source>
        <strain evidence="1 2">CCM 8938</strain>
    </source>
</reference>
<keyword evidence="2" id="KW-1185">Reference proteome</keyword>
<protein>
    <submittedName>
        <fullName evidence="1">HTH domain-containing protein</fullName>
    </submittedName>
</protein>
<organism evidence="1 2">
    <name type="scientific">Pedobacter fastidiosus</name>
    <dbReference type="NCBI Taxonomy" id="2765361"/>
    <lineage>
        <taxon>Bacteria</taxon>
        <taxon>Pseudomonadati</taxon>
        <taxon>Bacteroidota</taxon>
        <taxon>Sphingobacteriia</taxon>
        <taxon>Sphingobacteriales</taxon>
        <taxon>Sphingobacteriaceae</taxon>
        <taxon>Pedobacter</taxon>
    </lineage>
</organism>
<dbReference type="RefSeq" id="WP_187070408.1">
    <property type="nucleotide sequence ID" value="NZ_JACRYL010000004.1"/>
</dbReference>
<name>A0ABR7KPL4_9SPHI</name>